<dbReference type="AlphaFoldDB" id="A0A7E6DWZ5"/>
<accession>A0A7E6DWZ5</accession>
<dbReference type="RefSeq" id="XP_035883417.1">
    <property type="nucleotide sequence ID" value="XM_036027524.1"/>
</dbReference>
<protein>
    <submittedName>
        <fullName evidence="3">Uncharacterized protein LOC118500960</fullName>
    </submittedName>
</protein>
<evidence type="ECO:0000313" key="2">
    <source>
        <dbReference type="Proteomes" id="UP000504628"/>
    </source>
</evidence>
<keyword evidence="2" id="KW-1185">Reference proteome</keyword>
<reference evidence="3" key="1">
    <citation type="submission" date="2025-08" db="UniProtKB">
        <authorList>
            <consortium name="RefSeq"/>
        </authorList>
    </citation>
    <scope>IDENTIFICATION</scope>
    <source>
        <tissue evidence="3">Muscle</tissue>
    </source>
</reference>
<gene>
    <name evidence="3" type="primary">LOC118500960</name>
</gene>
<dbReference type="Proteomes" id="UP000504628">
    <property type="component" value="Chromosome 5"/>
</dbReference>
<feature type="region of interest" description="Disordered" evidence="1">
    <location>
        <begin position="26"/>
        <end position="137"/>
    </location>
</feature>
<dbReference type="KEGG" id="pdic:118500960"/>
<feature type="compositionally biased region" description="Low complexity" evidence="1">
    <location>
        <begin position="121"/>
        <end position="137"/>
    </location>
</feature>
<feature type="region of interest" description="Disordered" evidence="1">
    <location>
        <begin position="172"/>
        <end position="191"/>
    </location>
</feature>
<feature type="compositionally biased region" description="Polar residues" evidence="1">
    <location>
        <begin position="86"/>
        <end position="99"/>
    </location>
</feature>
<evidence type="ECO:0000313" key="3">
    <source>
        <dbReference type="RefSeq" id="XP_035883417.1"/>
    </source>
</evidence>
<name>A0A7E6DWZ5_9CHIR</name>
<evidence type="ECO:0000256" key="1">
    <source>
        <dbReference type="SAM" id="MobiDB-lite"/>
    </source>
</evidence>
<proteinExistence type="predicted"/>
<dbReference type="GeneID" id="118500960"/>
<organism evidence="2 3">
    <name type="scientific">Phyllostomus discolor</name>
    <name type="common">pale spear-nosed bat</name>
    <dbReference type="NCBI Taxonomy" id="89673"/>
    <lineage>
        <taxon>Eukaryota</taxon>
        <taxon>Metazoa</taxon>
        <taxon>Chordata</taxon>
        <taxon>Craniata</taxon>
        <taxon>Vertebrata</taxon>
        <taxon>Euteleostomi</taxon>
        <taxon>Mammalia</taxon>
        <taxon>Eutheria</taxon>
        <taxon>Laurasiatheria</taxon>
        <taxon>Chiroptera</taxon>
        <taxon>Yangochiroptera</taxon>
        <taxon>Phyllostomidae</taxon>
        <taxon>Phyllostominae</taxon>
        <taxon>Phyllostomus</taxon>
    </lineage>
</organism>
<sequence length="284" mass="29742">MTFPSLSDSIGSGDLKILSRLEIQGKAPSPRVDSAGSRAQVPGLQFEPEWLRLPPRQRPPAARRRLPSPTAVQRGTNPGPERLPRQLTSGEPCATTSGAGSPPHCSLLSEGQVGAGGGSPAGAERAPGPGSSVPWRPPAALLLGPVVPGSHPGDPLTSCCKDPLWPLLSLSRAPPARSGARGEQPRSRSGSPWALWAAAAGNYGARERKSHGLPGRRSGATDGSLSVDLPSQIPLLWSDHSGIGSDPNRGCKCRVARRQDAVEEKSISVELLICSRYLPMRVCV</sequence>
<dbReference type="InParanoid" id="A0A7E6DWZ5"/>